<dbReference type="EMBL" id="FNLM01000034">
    <property type="protein sequence ID" value="SDU40175.1"/>
    <property type="molecule type" value="Genomic_DNA"/>
</dbReference>
<accession>A0A1H2I8A5</accession>
<dbReference type="AlphaFoldDB" id="A0A1H2I8A5"/>
<organism evidence="2 3">
    <name type="scientific">Gordonia westfalica</name>
    <dbReference type="NCBI Taxonomy" id="158898"/>
    <lineage>
        <taxon>Bacteria</taxon>
        <taxon>Bacillati</taxon>
        <taxon>Actinomycetota</taxon>
        <taxon>Actinomycetes</taxon>
        <taxon>Mycobacteriales</taxon>
        <taxon>Gordoniaceae</taxon>
        <taxon>Gordonia</taxon>
    </lineage>
</organism>
<dbReference type="STRING" id="158898.SAMN04488548_134933"/>
<sequence>MQELHRITTELQTVDLTQCSDAEIVDVAAETERAIARLTFAGDRQLVEATERDLPRKTGHRSVIQFMTHRLRVAHPMRRRDQMSATATFPNLTGEPLPESPQV</sequence>
<proteinExistence type="predicted"/>
<dbReference type="Proteomes" id="UP000183180">
    <property type="component" value="Unassembled WGS sequence"/>
</dbReference>
<evidence type="ECO:0000256" key="1">
    <source>
        <dbReference type="SAM" id="MobiDB-lite"/>
    </source>
</evidence>
<evidence type="ECO:0000313" key="3">
    <source>
        <dbReference type="Proteomes" id="UP000183180"/>
    </source>
</evidence>
<reference evidence="2 3" key="1">
    <citation type="submission" date="2016-10" db="EMBL/GenBank/DDBJ databases">
        <authorList>
            <person name="de Groot N.N."/>
        </authorList>
    </citation>
    <scope>NUCLEOTIDE SEQUENCE [LARGE SCALE GENOMIC DNA]</scope>
    <source>
        <strain evidence="2 3">DSM 44215</strain>
    </source>
</reference>
<feature type="region of interest" description="Disordered" evidence="1">
    <location>
        <begin position="78"/>
        <end position="103"/>
    </location>
</feature>
<evidence type="ECO:0000313" key="2">
    <source>
        <dbReference type="EMBL" id="SDU40175.1"/>
    </source>
</evidence>
<evidence type="ECO:0008006" key="4">
    <source>
        <dbReference type="Google" id="ProtNLM"/>
    </source>
</evidence>
<name>A0A1H2I8A5_9ACTN</name>
<protein>
    <recommendedName>
        <fullName evidence="4">DUF222 domain-containing protein</fullName>
    </recommendedName>
</protein>
<gene>
    <name evidence="2" type="ORF">SAMN04488548_134933</name>
</gene>